<organism evidence="2 3">
    <name type="scientific">Tagetes erecta</name>
    <name type="common">African marigold</name>
    <dbReference type="NCBI Taxonomy" id="13708"/>
    <lineage>
        <taxon>Eukaryota</taxon>
        <taxon>Viridiplantae</taxon>
        <taxon>Streptophyta</taxon>
        <taxon>Embryophyta</taxon>
        <taxon>Tracheophyta</taxon>
        <taxon>Spermatophyta</taxon>
        <taxon>Magnoliopsida</taxon>
        <taxon>eudicotyledons</taxon>
        <taxon>Gunneridae</taxon>
        <taxon>Pentapetalae</taxon>
        <taxon>asterids</taxon>
        <taxon>campanulids</taxon>
        <taxon>Asterales</taxon>
        <taxon>Asteraceae</taxon>
        <taxon>Asteroideae</taxon>
        <taxon>Heliantheae alliance</taxon>
        <taxon>Tageteae</taxon>
        <taxon>Tagetes</taxon>
    </lineage>
</organism>
<dbReference type="AlphaFoldDB" id="A0AAD8NRU0"/>
<protein>
    <submittedName>
        <fullName evidence="2">Uncharacterized protein</fullName>
    </submittedName>
</protein>
<sequence>MILKFVYFCVAFLLMASSRGNPTNGGASLQEAKLEVRPVARRPTTGKPLAFGLETGDLWPLDQALHFPKVPLGTGFIIPKGNPPGNGPVLPHLLRKLLLDHKCFV</sequence>
<keyword evidence="1" id="KW-0732">Signal</keyword>
<dbReference type="Proteomes" id="UP001229421">
    <property type="component" value="Unassembled WGS sequence"/>
</dbReference>
<gene>
    <name evidence="2" type="ORF">QVD17_27570</name>
</gene>
<evidence type="ECO:0000313" key="3">
    <source>
        <dbReference type="Proteomes" id="UP001229421"/>
    </source>
</evidence>
<evidence type="ECO:0000313" key="2">
    <source>
        <dbReference type="EMBL" id="KAK1418426.1"/>
    </source>
</evidence>
<proteinExistence type="predicted"/>
<keyword evidence="3" id="KW-1185">Reference proteome</keyword>
<reference evidence="2" key="1">
    <citation type="journal article" date="2023" name="bioRxiv">
        <title>Improved chromosome-level genome assembly for marigold (Tagetes erecta).</title>
        <authorList>
            <person name="Jiang F."/>
            <person name="Yuan L."/>
            <person name="Wang S."/>
            <person name="Wang H."/>
            <person name="Xu D."/>
            <person name="Wang A."/>
            <person name="Fan W."/>
        </authorList>
    </citation>
    <scope>NUCLEOTIDE SEQUENCE</scope>
    <source>
        <strain evidence="2">WSJ</strain>
        <tissue evidence="2">Leaf</tissue>
    </source>
</reference>
<evidence type="ECO:0000256" key="1">
    <source>
        <dbReference type="SAM" id="SignalP"/>
    </source>
</evidence>
<name>A0AAD8NRU0_TARER</name>
<comment type="caution">
    <text evidence="2">The sequence shown here is derived from an EMBL/GenBank/DDBJ whole genome shotgun (WGS) entry which is preliminary data.</text>
</comment>
<feature type="chain" id="PRO_5042141693" evidence="1">
    <location>
        <begin position="21"/>
        <end position="105"/>
    </location>
</feature>
<accession>A0AAD8NRU0</accession>
<feature type="signal peptide" evidence="1">
    <location>
        <begin position="1"/>
        <end position="20"/>
    </location>
</feature>
<dbReference type="EMBL" id="JAUHHV010000007">
    <property type="protein sequence ID" value="KAK1418426.1"/>
    <property type="molecule type" value="Genomic_DNA"/>
</dbReference>